<proteinExistence type="predicted"/>
<gene>
    <name evidence="1" type="ORF">CTAYLR_009438</name>
</gene>
<accession>A0AAD7UI15</accession>
<dbReference type="EMBL" id="JAQMWT010000216">
    <property type="protein sequence ID" value="KAJ8607477.1"/>
    <property type="molecule type" value="Genomic_DNA"/>
</dbReference>
<evidence type="ECO:0000313" key="2">
    <source>
        <dbReference type="Proteomes" id="UP001230188"/>
    </source>
</evidence>
<dbReference type="Proteomes" id="UP001230188">
    <property type="component" value="Unassembled WGS sequence"/>
</dbReference>
<feature type="non-terminal residue" evidence="1">
    <location>
        <position position="1"/>
    </location>
</feature>
<evidence type="ECO:0000313" key="1">
    <source>
        <dbReference type="EMBL" id="KAJ8607477.1"/>
    </source>
</evidence>
<protein>
    <submittedName>
        <fullName evidence="1">Uncharacterized protein</fullName>
    </submittedName>
</protein>
<keyword evidence="2" id="KW-1185">Reference proteome</keyword>
<organism evidence="1 2">
    <name type="scientific">Chrysophaeum taylorii</name>
    <dbReference type="NCBI Taxonomy" id="2483200"/>
    <lineage>
        <taxon>Eukaryota</taxon>
        <taxon>Sar</taxon>
        <taxon>Stramenopiles</taxon>
        <taxon>Ochrophyta</taxon>
        <taxon>Pelagophyceae</taxon>
        <taxon>Pelagomonadales</taxon>
        <taxon>Pelagomonadaceae</taxon>
        <taxon>Chrysophaeum</taxon>
    </lineage>
</organism>
<dbReference type="AlphaFoldDB" id="A0AAD7UI15"/>
<reference evidence="1" key="1">
    <citation type="submission" date="2023-01" db="EMBL/GenBank/DDBJ databases">
        <title>Metagenome sequencing of chrysophaentin producing Chrysophaeum taylorii.</title>
        <authorList>
            <person name="Davison J."/>
            <person name="Bewley C."/>
        </authorList>
    </citation>
    <scope>NUCLEOTIDE SEQUENCE</scope>
    <source>
        <strain evidence="1">NIES-1699</strain>
    </source>
</reference>
<comment type="caution">
    <text evidence="1">The sequence shown here is derived from an EMBL/GenBank/DDBJ whole genome shotgun (WGS) entry which is preliminary data.</text>
</comment>
<name>A0AAD7UI15_9STRA</name>
<sequence length="66" mass="6879">LGCCVIIGDKNVCVADGLALEDFNASLEVGSLKGDELSMAEEGIKIGTREGPRVSCIKGPDKPVEM</sequence>